<reference evidence="1 2" key="1">
    <citation type="journal article" date="2019" name="Nat. Ecol. Evol.">
        <title>Megaphylogeny resolves global patterns of mushroom evolution.</title>
        <authorList>
            <person name="Varga T."/>
            <person name="Krizsan K."/>
            <person name="Foldi C."/>
            <person name="Dima B."/>
            <person name="Sanchez-Garcia M."/>
            <person name="Sanchez-Ramirez S."/>
            <person name="Szollosi G.J."/>
            <person name="Szarkandi J.G."/>
            <person name="Papp V."/>
            <person name="Albert L."/>
            <person name="Andreopoulos W."/>
            <person name="Angelini C."/>
            <person name="Antonin V."/>
            <person name="Barry K.W."/>
            <person name="Bougher N.L."/>
            <person name="Buchanan P."/>
            <person name="Buyck B."/>
            <person name="Bense V."/>
            <person name="Catcheside P."/>
            <person name="Chovatia M."/>
            <person name="Cooper J."/>
            <person name="Damon W."/>
            <person name="Desjardin D."/>
            <person name="Finy P."/>
            <person name="Geml J."/>
            <person name="Haridas S."/>
            <person name="Hughes K."/>
            <person name="Justo A."/>
            <person name="Karasinski D."/>
            <person name="Kautmanova I."/>
            <person name="Kiss B."/>
            <person name="Kocsube S."/>
            <person name="Kotiranta H."/>
            <person name="LaButti K.M."/>
            <person name="Lechner B.E."/>
            <person name="Liimatainen K."/>
            <person name="Lipzen A."/>
            <person name="Lukacs Z."/>
            <person name="Mihaltcheva S."/>
            <person name="Morgado L.N."/>
            <person name="Niskanen T."/>
            <person name="Noordeloos M.E."/>
            <person name="Ohm R.A."/>
            <person name="Ortiz-Santana B."/>
            <person name="Ovrebo C."/>
            <person name="Racz N."/>
            <person name="Riley R."/>
            <person name="Savchenko A."/>
            <person name="Shiryaev A."/>
            <person name="Soop K."/>
            <person name="Spirin V."/>
            <person name="Szebenyi C."/>
            <person name="Tomsovsky M."/>
            <person name="Tulloss R.E."/>
            <person name="Uehling J."/>
            <person name="Grigoriev I.V."/>
            <person name="Vagvolgyi C."/>
            <person name="Papp T."/>
            <person name="Martin F.M."/>
            <person name="Miettinen O."/>
            <person name="Hibbett D.S."/>
            <person name="Nagy L.G."/>
        </authorList>
    </citation>
    <scope>NUCLEOTIDE SEQUENCE [LARGE SCALE GENOMIC DNA]</scope>
    <source>
        <strain evidence="1 2">NL-1719</strain>
    </source>
</reference>
<organism evidence="1 2">
    <name type="scientific">Pluteus cervinus</name>
    <dbReference type="NCBI Taxonomy" id="181527"/>
    <lineage>
        <taxon>Eukaryota</taxon>
        <taxon>Fungi</taxon>
        <taxon>Dikarya</taxon>
        <taxon>Basidiomycota</taxon>
        <taxon>Agaricomycotina</taxon>
        <taxon>Agaricomycetes</taxon>
        <taxon>Agaricomycetidae</taxon>
        <taxon>Agaricales</taxon>
        <taxon>Pluteineae</taxon>
        <taxon>Pluteaceae</taxon>
        <taxon>Pluteus</taxon>
    </lineage>
</organism>
<dbReference type="EMBL" id="ML208379">
    <property type="protein sequence ID" value="TFK67299.1"/>
    <property type="molecule type" value="Genomic_DNA"/>
</dbReference>
<proteinExistence type="predicted"/>
<accession>A0ACD3ANR3</accession>
<evidence type="ECO:0000313" key="2">
    <source>
        <dbReference type="Proteomes" id="UP000308600"/>
    </source>
</evidence>
<protein>
    <submittedName>
        <fullName evidence="1">Uncharacterized protein</fullName>
    </submittedName>
</protein>
<dbReference type="Proteomes" id="UP000308600">
    <property type="component" value="Unassembled WGS sequence"/>
</dbReference>
<sequence length="244" mass="26773">MTDLTVLVAPNPLYPTMNSSFTFGRKQSQVAHPPIMVTLERDLEGDENNRWRGSSTEGSSSTTTSPPRRSRPLRREYDEGLLSPPINTWKSPDSRFSRHRPTRSRSAPPGKTAFEMQQEHAIAVATAEAKAVGAAAVTSPSAYVSQPVGLDFPPLRASPKRSFTTPRNEPIRPPPPLLRPTTFWRKTQRSGVTGASYSPSSHLVRRSTFLAAGLTLDAPVHDLTALCVESRVGFIVIPPDQNLH</sequence>
<name>A0ACD3ANR3_9AGAR</name>
<evidence type="ECO:0000313" key="1">
    <source>
        <dbReference type="EMBL" id="TFK67299.1"/>
    </source>
</evidence>
<gene>
    <name evidence="1" type="ORF">BDN72DRAFT_107067</name>
</gene>
<keyword evidence="2" id="KW-1185">Reference proteome</keyword>